<dbReference type="Pfam" id="PF00571">
    <property type="entry name" value="CBS"/>
    <property type="match status" value="1"/>
</dbReference>
<proteinExistence type="inferred from homology"/>
<evidence type="ECO:0000259" key="15">
    <source>
        <dbReference type="Pfam" id="PF00571"/>
    </source>
</evidence>
<feature type="transmembrane region" description="Helical" evidence="14">
    <location>
        <begin position="98"/>
        <end position="118"/>
    </location>
</feature>
<evidence type="ECO:0000256" key="8">
    <source>
        <dbReference type="ARBA" id="ARBA00022801"/>
    </source>
</evidence>
<keyword evidence="11 14" id="KW-0482">Metalloprotease</keyword>
<evidence type="ECO:0000256" key="3">
    <source>
        <dbReference type="ARBA" id="ARBA00022475"/>
    </source>
</evidence>
<evidence type="ECO:0000256" key="5">
    <source>
        <dbReference type="ARBA" id="ARBA00022692"/>
    </source>
</evidence>
<dbReference type="EMBL" id="JAGSPB010000001">
    <property type="protein sequence ID" value="MBV7265493.1"/>
    <property type="molecule type" value="Genomic_DNA"/>
</dbReference>
<evidence type="ECO:0000256" key="13">
    <source>
        <dbReference type="ARBA" id="ARBA00023136"/>
    </source>
</evidence>
<evidence type="ECO:0000256" key="11">
    <source>
        <dbReference type="ARBA" id="ARBA00023049"/>
    </source>
</evidence>
<reference evidence="17 18" key="1">
    <citation type="submission" date="2021-04" db="EMBL/GenBank/DDBJ databases">
        <authorList>
            <person name="Pira H."/>
            <person name="Risdian C."/>
            <person name="Wink J."/>
        </authorList>
    </citation>
    <scope>NUCLEOTIDE SEQUENCE [LARGE SCALE GENOMIC DNA]</scope>
    <source>
        <strain evidence="17 18">WH131</strain>
    </source>
</reference>
<organism evidence="17 18">
    <name type="scientific">Erythrobacter ani</name>
    <dbReference type="NCBI Taxonomy" id="2827235"/>
    <lineage>
        <taxon>Bacteria</taxon>
        <taxon>Pseudomonadati</taxon>
        <taxon>Pseudomonadota</taxon>
        <taxon>Alphaproteobacteria</taxon>
        <taxon>Sphingomonadales</taxon>
        <taxon>Erythrobacteraceae</taxon>
        <taxon>Erythrobacter/Porphyrobacter group</taxon>
        <taxon>Erythrobacter</taxon>
    </lineage>
</organism>
<evidence type="ECO:0000256" key="4">
    <source>
        <dbReference type="ARBA" id="ARBA00022670"/>
    </source>
</evidence>
<accession>A0ABS6SM40</accession>
<dbReference type="GO" id="GO:0006508">
    <property type="term" value="P:proteolysis"/>
    <property type="evidence" value="ECO:0007669"/>
    <property type="project" value="UniProtKB-KW"/>
</dbReference>
<dbReference type="PANTHER" id="PTHR39188">
    <property type="entry name" value="MEMBRANE-ASSOCIATED ZINC METALLOPROTEASE M50B"/>
    <property type="match status" value="1"/>
</dbReference>
<keyword evidence="3 14" id="KW-1003">Cell membrane</keyword>
<feature type="domain" description="CBS" evidence="15">
    <location>
        <begin position="301"/>
        <end position="352"/>
    </location>
</feature>
<feature type="domain" description="Peptidase M50" evidence="16">
    <location>
        <begin position="133"/>
        <end position="194"/>
    </location>
</feature>
<feature type="transmembrane region" description="Helical" evidence="14">
    <location>
        <begin position="12"/>
        <end position="34"/>
    </location>
</feature>
<feature type="domain" description="Peptidase M50" evidence="16">
    <location>
        <begin position="50"/>
        <end position="119"/>
    </location>
</feature>
<evidence type="ECO:0000259" key="16">
    <source>
        <dbReference type="Pfam" id="PF02163"/>
    </source>
</evidence>
<evidence type="ECO:0000256" key="9">
    <source>
        <dbReference type="ARBA" id="ARBA00022833"/>
    </source>
</evidence>
<name>A0ABS6SM40_9SPHN</name>
<keyword evidence="12" id="KW-0129">CBS domain</keyword>
<keyword evidence="6 14" id="KW-0479">Metal-binding</keyword>
<gene>
    <name evidence="17" type="ORF">KCG45_04825</name>
</gene>
<feature type="transmembrane region" description="Helical" evidence="14">
    <location>
        <begin position="40"/>
        <end position="58"/>
    </location>
</feature>
<feature type="transmembrane region" description="Helical" evidence="14">
    <location>
        <begin position="189"/>
        <end position="217"/>
    </location>
</feature>
<keyword evidence="7" id="KW-0677">Repeat</keyword>
<evidence type="ECO:0000256" key="10">
    <source>
        <dbReference type="ARBA" id="ARBA00022989"/>
    </source>
</evidence>
<keyword evidence="18" id="KW-1185">Reference proteome</keyword>
<keyword evidence="13 14" id="KW-0472">Membrane</keyword>
<comment type="subcellular location">
    <subcellularLocation>
        <location evidence="1 14">Cell membrane</location>
        <topology evidence="1 14">Multi-pass membrane protein</topology>
    </subcellularLocation>
</comment>
<evidence type="ECO:0000256" key="12">
    <source>
        <dbReference type="ARBA" id="ARBA00023122"/>
    </source>
</evidence>
<dbReference type="InterPro" id="IPR008915">
    <property type="entry name" value="Peptidase_M50"/>
</dbReference>
<dbReference type="RefSeq" id="WP_218315945.1">
    <property type="nucleotide sequence ID" value="NZ_JAGSPB010000001.1"/>
</dbReference>
<protein>
    <recommendedName>
        <fullName evidence="14">Zinc metalloprotease</fullName>
    </recommendedName>
</protein>
<keyword evidence="4 14" id="KW-0645">Protease</keyword>
<comment type="cofactor">
    <cofactor evidence="14">
        <name>Zn(2+)</name>
        <dbReference type="ChEBI" id="CHEBI:29105"/>
    </cofactor>
    <text evidence="14">Binds 1 zinc ion per subunit.</text>
</comment>
<dbReference type="GO" id="GO:0008233">
    <property type="term" value="F:peptidase activity"/>
    <property type="evidence" value="ECO:0007669"/>
    <property type="project" value="UniProtKB-KW"/>
</dbReference>
<dbReference type="Proteomes" id="UP000699975">
    <property type="component" value="Unassembled WGS sequence"/>
</dbReference>
<dbReference type="PIRSF" id="PIRSF006404">
    <property type="entry name" value="UCP006404_Pept_M50_CBS"/>
    <property type="match status" value="1"/>
</dbReference>
<comment type="similarity">
    <text evidence="2 14">Belongs to the peptidase M50B family.</text>
</comment>
<evidence type="ECO:0000256" key="1">
    <source>
        <dbReference type="ARBA" id="ARBA00004651"/>
    </source>
</evidence>
<keyword evidence="9 14" id="KW-0862">Zinc</keyword>
<keyword evidence="5 14" id="KW-0812">Transmembrane</keyword>
<dbReference type="Pfam" id="PF02163">
    <property type="entry name" value="Peptidase_M50"/>
    <property type="match status" value="2"/>
</dbReference>
<evidence type="ECO:0000256" key="14">
    <source>
        <dbReference type="PIRNR" id="PIRNR006404"/>
    </source>
</evidence>
<keyword evidence="10 14" id="KW-1133">Transmembrane helix</keyword>
<keyword evidence="8 14" id="KW-0378">Hydrolase</keyword>
<evidence type="ECO:0000256" key="7">
    <source>
        <dbReference type="ARBA" id="ARBA00022737"/>
    </source>
</evidence>
<comment type="caution">
    <text evidence="17">The sequence shown here is derived from an EMBL/GenBank/DDBJ whole genome shotgun (WGS) entry which is preliminary data.</text>
</comment>
<evidence type="ECO:0000313" key="17">
    <source>
        <dbReference type="EMBL" id="MBV7265493.1"/>
    </source>
</evidence>
<dbReference type="InterPro" id="IPR000644">
    <property type="entry name" value="CBS_dom"/>
</dbReference>
<dbReference type="InterPro" id="IPR016483">
    <property type="entry name" value="UCP006404_Pept_M50_CBS"/>
</dbReference>
<dbReference type="PANTHER" id="PTHR39188:SF3">
    <property type="entry name" value="STAGE IV SPORULATION PROTEIN FB"/>
    <property type="match status" value="1"/>
</dbReference>
<sequence length="370" mass="39615">MPRSFPIASIKGTAVRLHWTFVLVLALITLIVLISNGALAAAQVFLLVSLVFVCVVLHEFGHITVARQFGIETPEVILLPMGGLAKLQRIPSDPRQELAIAIAGPAVNFALFALLILFLGRWPDWGTLAGLAQGEINFVEQLAIFNLVVGLFNLLPAFPMDGGRIFRALLAFAMPHHKATRIAARVGQALAVVLGVVGLMAGNVVLAAIAVFVFLAATSEANLEKIRHAIGGTPVRNVMVTGQAQFLVTDHIGKAADAILASDNEEFPVLELDGRLAGFVLRADVLESIGDAGPEASICTIMRTDLPVVSLQHRAEKVAETIAGGAPIVGVIDSRGRFAGLVNWRNLLDALAIDEALRQQHRNRQTRFPL</sequence>
<evidence type="ECO:0000256" key="6">
    <source>
        <dbReference type="ARBA" id="ARBA00022723"/>
    </source>
</evidence>
<evidence type="ECO:0000256" key="2">
    <source>
        <dbReference type="ARBA" id="ARBA00007931"/>
    </source>
</evidence>
<feature type="transmembrane region" description="Helical" evidence="14">
    <location>
        <begin position="138"/>
        <end position="158"/>
    </location>
</feature>
<evidence type="ECO:0000313" key="18">
    <source>
        <dbReference type="Proteomes" id="UP000699975"/>
    </source>
</evidence>